<dbReference type="Gene3D" id="3.40.600.10">
    <property type="entry name" value="DNA mismatch repair MutH/Restriction endonuclease, type II"/>
    <property type="match status" value="1"/>
</dbReference>
<dbReference type="REBASE" id="431337">
    <property type="entry name" value="Hca12410ORF748P"/>
</dbReference>
<gene>
    <name evidence="4" type="primary">ecoRVR</name>
    <name evidence="4" type="ORF">NCTC12410_00747</name>
</gene>
<dbReference type="RefSeq" id="WP_115011220.1">
    <property type="nucleotide sequence ID" value="NZ_UGHV01000001.1"/>
</dbReference>
<dbReference type="InterPro" id="IPR011335">
    <property type="entry name" value="Restrct_endonuc-II-like"/>
</dbReference>
<dbReference type="GO" id="GO:0003677">
    <property type="term" value="F:DNA binding"/>
    <property type="evidence" value="ECO:0007669"/>
    <property type="project" value="InterPro"/>
</dbReference>
<proteinExistence type="predicted"/>
<keyword evidence="1" id="KW-0540">Nuclease</keyword>
<reference evidence="4 5" key="1">
    <citation type="submission" date="2018-06" db="EMBL/GenBank/DDBJ databases">
        <authorList>
            <consortium name="Pathogen Informatics"/>
            <person name="Doyle S."/>
        </authorList>
    </citation>
    <scope>NUCLEOTIDE SEQUENCE [LARGE SCALE GENOMIC DNA]</scope>
    <source>
        <strain evidence="4 5">NCTC12410</strain>
    </source>
</reference>
<dbReference type="EMBL" id="UGHV01000001">
    <property type="protein sequence ID" value="STO96929.1"/>
    <property type="molecule type" value="Genomic_DNA"/>
</dbReference>
<evidence type="ECO:0000256" key="1">
    <source>
        <dbReference type="ARBA" id="ARBA00022722"/>
    </source>
</evidence>
<accession>A0A377J3M4</accession>
<evidence type="ECO:0000256" key="3">
    <source>
        <dbReference type="ARBA" id="ARBA00022801"/>
    </source>
</evidence>
<evidence type="ECO:0000256" key="2">
    <source>
        <dbReference type="ARBA" id="ARBA00022759"/>
    </source>
</evidence>
<dbReference type="CDD" id="cd22323">
    <property type="entry name" value="EcoRV-like"/>
    <property type="match status" value="1"/>
</dbReference>
<protein>
    <submittedName>
        <fullName evidence="4">Type II restriction endonuclease</fullName>
        <ecNumber evidence="4">3.1.21.4</ecNumber>
    </submittedName>
</protein>
<evidence type="ECO:0000313" key="4">
    <source>
        <dbReference type="EMBL" id="STO96929.1"/>
    </source>
</evidence>
<dbReference type="GO" id="GO:0009036">
    <property type="term" value="F:type II site-specific deoxyribonuclease activity"/>
    <property type="evidence" value="ECO:0007669"/>
    <property type="project" value="UniProtKB-EC"/>
</dbReference>
<keyword evidence="3 4" id="KW-0378">Hydrolase</keyword>
<name>A0A377J3M4_9HELI</name>
<dbReference type="Proteomes" id="UP000254841">
    <property type="component" value="Unassembled WGS sequence"/>
</dbReference>
<sequence>MDKQEFKEKFRIFLNTLENKLCENAEWKIKGFIDSDKSIFSLSNDTKLISKILEIHIFPFIAEFAKTNCFDIILPTHQNYYPDLSFVSQKDSTIKFALDLKTTYRNEKNPHLCNGFTLGSHGEYFRNRNSNKNIQFPYKEYLGHFCLGVIYDRVFIDELQRYELQDLNTIQSVIKNLTLFFVEKYKIASDSSGSGNTANIGSIKNIDDIVNERGVFAELGENIFDDYWINYGQINITDSKGNVKKITKLSEYLAYRGKSGREMGDKI</sequence>
<dbReference type="OrthoDB" id="5917943at2"/>
<keyword evidence="2 4" id="KW-0255">Endonuclease</keyword>
<organism evidence="4 5">
    <name type="scientific">Helicobacter canis</name>
    <dbReference type="NCBI Taxonomy" id="29419"/>
    <lineage>
        <taxon>Bacteria</taxon>
        <taxon>Pseudomonadati</taxon>
        <taxon>Campylobacterota</taxon>
        <taxon>Epsilonproteobacteria</taxon>
        <taxon>Campylobacterales</taxon>
        <taxon>Helicobacteraceae</taxon>
        <taxon>Helicobacter</taxon>
    </lineage>
</organism>
<dbReference type="Pfam" id="PF09233">
    <property type="entry name" value="Endonuc-EcoRV"/>
    <property type="match status" value="1"/>
</dbReference>
<evidence type="ECO:0000313" key="5">
    <source>
        <dbReference type="Proteomes" id="UP000254841"/>
    </source>
</evidence>
<dbReference type="AlphaFoldDB" id="A0A377J3M4"/>
<dbReference type="SUPFAM" id="SSF52980">
    <property type="entry name" value="Restriction endonuclease-like"/>
    <property type="match status" value="1"/>
</dbReference>
<dbReference type="InterPro" id="IPR037057">
    <property type="entry name" value="DNA_rep_MutH/T2_RE_sf"/>
</dbReference>
<dbReference type="EC" id="3.1.21.4" evidence="4"/>
<dbReference type="InterPro" id="IPR015314">
    <property type="entry name" value="Restrct_endonuc_II_EcoRV"/>
</dbReference>